<dbReference type="InterPro" id="IPR011009">
    <property type="entry name" value="Kinase-like_dom_sf"/>
</dbReference>
<dbReference type="InterPro" id="IPR026906">
    <property type="entry name" value="LRR_5"/>
</dbReference>
<dbReference type="InterPro" id="IPR000719">
    <property type="entry name" value="Prot_kinase_dom"/>
</dbReference>
<keyword evidence="3" id="KW-1185">Reference proteome</keyword>
<comment type="caution">
    <text evidence="2">The sequence shown here is derived from an EMBL/GenBank/DDBJ whole genome shotgun (WGS) entry which is preliminary data.</text>
</comment>
<feature type="domain" description="Protein kinase" evidence="1">
    <location>
        <begin position="549"/>
        <end position="891"/>
    </location>
</feature>
<evidence type="ECO:0000259" key="1">
    <source>
        <dbReference type="PROSITE" id="PS50011"/>
    </source>
</evidence>
<feature type="non-terminal residue" evidence="2">
    <location>
        <position position="907"/>
    </location>
</feature>
<dbReference type="Proteomes" id="UP001470230">
    <property type="component" value="Unassembled WGS sequence"/>
</dbReference>
<evidence type="ECO:0000313" key="2">
    <source>
        <dbReference type="EMBL" id="KAK8843882.1"/>
    </source>
</evidence>
<accession>A0ABR2HBQ9</accession>
<dbReference type="Gene3D" id="1.10.510.10">
    <property type="entry name" value="Transferase(Phosphotransferase) domain 1"/>
    <property type="match status" value="1"/>
</dbReference>
<dbReference type="PANTHER" id="PTHR45661">
    <property type="entry name" value="SURFACE ANTIGEN"/>
    <property type="match status" value="1"/>
</dbReference>
<dbReference type="Pfam" id="PF07714">
    <property type="entry name" value="PK_Tyr_Ser-Thr"/>
    <property type="match status" value="1"/>
</dbReference>
<dbReference type="InterPro" id="IPR053139">
    <property type="entry name" value="Surface_bspA-like"/>
</dbReference>
<dbReference type="Gene3D" id="3.80.10.10">
    <property type="entry name" value="Ribonuclease Inhibitor"/>
    <property type="match status" value="3"/>
</dbReference>
<dbReference type="PROSITE" id="PS50011">
    <property type="entry name" value="PROTEIN_KINASE_DOM"/>
    <property type="match status" value="1"/>
</dbReference>
<dbReference type="InterPro" id="IPR036770">
    <property type="entry name" value="Ankyrin_rpt-contain_sf"/>
</dbReference>
<protein>
    <recommendedName>
        <fullName evidence="1">Protein kinase domain-containing protein</fullName>
    </recommendedName>
</protein>
<evidence type="ECO:0000313" key="3">
    <source>
        <dbReference type="Proteomes" id="UP001470230"/>
    </source>
</evidence>
<dbReference type="PANTHER" id="PTHR45661:SF3">
    <property type="entry name" value="IG-LIKE DOMAIN-CONTAINING PROTEIN"/>
    <property type="match status" value="1"/>
</dbReference>
<organism evidence="2 3">
    <name type="scientific">Tritrichomonas musculus</name>
    <dbReference type="NCBI Taxonomy" id="1915356"/>
    <lineage>
        <taxon>Eukaryota</taxon>
        <taxon>Metamonada</taxon>
        <taxon>Parabasalia</taxon>
        <taxon>Tritrichomonadida</taxon>
        <taxon>Tritrichomonadidae</taxon>
        <taxon>Tritrichomonas</taxon>
    </lineage>
</organism>
<dbReference type="InterPro" id="IPR001245">
    <property type="entry name" value="Ser-Thr/Tyr_kinase_cat_dom"/>
</dbReference>
<dbReference type="SUPFAM" id="SSF52058">
    <property type="entry name" value="L domain-like"/>
    <property type="match status" value="1"/>
</dbReference>
<dbReference type="SUPFAM" id="SSF48403">
    <property type="entry name" value="Ankyrin repeat"/>
    <property type="match status" value="1"/>
</dbReference>
<dbReference type="Pfam" id="PF13306">
    <property type="entry name" value="LRR_5"/>
    <property type="match status" value="1"/>
</dbReference>
<gene>
    <name evidence="2" type="ORF">M9Y10_024962</name>
</gene>
<dbReference type="EMBL" id="JAPFFF010000034">
    <property type="protein sequence ID" value="KAK8843882.1"/>
    <property type="molecule type" value="Genomic_DNA"/>
</dbReference>
<proteinExistence type="predicted"/>
<name>A0ABR2HBQ9_9EUKA</name>
<dbReference type="SUPFAM" id="SSF56112">
    <property type="entry name" value="Protein kinase-like (PK-like)"/>
    <property type="match status" value="1"/>
</dbReference>
<sequence length="907" mass="106853">MEINDYIHQKKELQENLLQFIEDEGNINEIFKSLCKLIDSQNIKKNHEEYELLLRLLNKITKNHYRSPDFFMKIKQIINYLEPSLKQNFTNTELFDIFKRNQPILLILFTKKVLIIDNYIVDYLLQTKRDMYYFYPEIKSFLDKNVIESIEQQFMEIDPIFFSTFDEKRQIGENDSYICKLIRDDLVEEFISHVNLSNLPLSSSIKSSIFETNPFLLKQETTTLIEYAAFFGSIQIFQHLLINNVQIAPIIYSYATHMQKCKNYFIDAVKFHHNEIADYIQTNFFNEKFSKNFEEIFRFYNFQFLDTFDFNFLCKYNYYTFAKLLVEKDSKEINLTLLNLAAQRGSSSLVNFLLSRQKFEEIAFSNFEIIGNFAFFGCTSLKKISIHSSVTEIGNSAFENCLSLATISIPSYLHSIGKYCFCNCRSLVEIKAKSLEKRICDSTFRNCVSLKHVLFSELPIDEIERRAFSGCSSLVQFSIPKTVERIGCFAFKGCSSLTEVEIPSKVTVIEPYTFADCSSIVKVTIPDSLKIIKDYAFNDCSSLSDISLPLSVKMIGDFAFGGCCSLKENSVRPSVKVNKERAFKKHYYSLDSCPLPLLINEKLFQKERFLIHSDHGWCISDSFIVQDIKTGKSYIKKTILKVDNNDEEEDNSFMHNKIENKLRLYMNSDHPMFANFIGYSFEKKNRNEKLTVIIEYVPNISLQKHFKDVQRSISPLQYNDTIKQIILIGVARIMKYLLDCDELYIIFPRKILLDRDFYPRINIFDNNHIKLNMNQYLDLDTSDFPYLSPEFIKFEMDEEELEIKEENLVYSFAFIMYRIVTESTPYRESGFNNHFQLIRKVIECGMRPQINFPIKEEIEELIKKCWSHNPQERPTIKEIFEKLAYKKDYYIEHIDRYDVDNYVDLIT</sequence>
<dbReference type="InterPro" id="IPR032675">
    <property type="entry name" value="LRR_dom_sf"/>
</dbReference>
<reference evidence="2 3" key="1">
    <citation type="submission" date="2024-04" db="EMBL/GenBank/DDBJ databases">
        <title>Tritrichomonas musculus Genome.</title>
        <authorList>
            <person name="Alves-Ferreira E."/>
            <person name="Grigg M."/>
            <person name="Lorenzi H."/>
            <person name="Galac M."/>
        </authorList>
    </citation>
    <scope>NUCLEOTIDE SEQUENCE [LARGE SCALE GENOMIC DNA]</scope>
    <source>
        <strain evidence="2 3">EAF2021</strain>
    </source>
</reference>